<dbReference type="Pfam" id="PF06209">
    <property type="entry name" value="COBRA1"/>
    <property type="match status" value="1"/>
</dbReference>
<dbReference type="PANTHER" id="PTHR13503:SF3">
    <property type="entry name" value="NEGATIVE ELONGATION FACTOR B"/>
    <property type="match status" value="1"/>
</dbReference>
<dbReference type="EMBL" id="BGPR01028522">
    <property type="protein sequence ID" value="GBN99721.1"/>
    <property type="molecule type" value="Genomic_DNA"/>
</dbReference>
<dbReference type="GO" id="GO:0003746">
    <property type="term" value="F:translation elongation factor activity"/>
    <property type="evidence" value="ECO:0007669"/>
    <property type="project" value="UniProtKB-KW"/>
</dbReference>
<organism evidence="1 2">
    <name type="scientific">Araneus ventricosus</name>
    <name type="common">Orbweaver spider</name>
    <name type="synonym">Epeira ventricosa</name>
    <dbReference type="NCBI Taxonomy" id="182803"/>
    <lineage>
        <taxon>Eukaryota</taxon>
        <taxon>Metazoa</taxon>
        <taxon>Ecdysozoa</taxon>
        <taxon>Arthropoda</taxon>
        <taxon>Chelicerata</taxon>
        <taxon>Arachnida</taxon>
        <taxon>Araneae</taxon>
        <taxon>Araneomorphae</taxon>
        <taxon>Entelegynae</taxon>
        <taxon>Araneoidea</taxon>
        <taxon>Araneidae</taxon>
        <taxon>Araneus</taxon>
    </lineage>
</organism>
<feature type="non-terminal residue" evidence="1">
    <location>
        <position position="180"/>
    </location>
</feature>
<gene>
    <name evidence="1" type="primary">NELF-B_3</name>
    <name evidence="1" type="ORF">AVEN_243413_1</name>
</gene>
<dbReference type="OrthoDB" id="5548359at2759"/>
<comment type="caution">
    <text evidence="1">The sequence shown here is derived from an EMBL/GenBank/DDBJ whole genome shotgun (WGS) entry which is preliminary data.</text>
</comment>
<name>A0A4Y2THK6_ARAVE</name>
<keyword evidence="2" id="KW-1185">Reference proteome</keyword>
<evidence type="ECO:0000313" key="1">
    <source>
        <dbReference type="EMBL" id="GBN99721.1"/>
    </source>
</evidence>
<keyword evidence="1" id="KW-0251">Elongation factor</keyword>
<proteinExistence type="predicted"/>
<keyword evidence="1" id="KW-0648">Protein biosynthesis</keyword>
<dbReference type="GO" id="GO:0032021">
    <property type="term" value="C:NELF complex"/>
    <property type="evidence" value="ECO:0007669"/>
    <property type="project" value="TreeGrafter"/>
</dbReference>
<accession>A0A4Y2THK6</accession>
<dbReference type="AlphaFoldDB" id="A0A4Y2THK6"/>
<evidence type="ECO:0000313" key="2">
    <source>
        <dbReference type="Proteomes" id="UP000499080"/>
    </source>
</evidence>
<dbReference type="PANTHER" id="PTHR13503">
    <property type="entry name" value="NEGATIVE ELONGATION FACTOR COMPLEX MEMBER B"/>
    <property type="match status" value="1"/>
</dbReference>
<protein>
    <submittedName>
        <fullName evidence="1">Negative elongation factor B</fullName>
    </submittedName>
</protein>
<dbReference type="GO" id="GO:0034244">
    <property type="term" value="P:negative regulation of transcription elongation by RNA polymerase II"/>
    <property type="evidence" value="ECO:0007669"/>
    <property type="project" value="TreeGrafter"/>
</dbReference>
<reference evidence="1 2" key="1">
    <citation type="journal article" date="2019" name="Sci. Rep.">
        <title>Orb-weaving spider Araneus ventricosus genome elucidates the spidroin gene catalogue.</title>
        <authorList>
            <person name="Kono N."/>
            <person name="Nakamura H."/>
            <person name="Ohtoshi R."/>
            <person name="Moran D.A.P."/>
            <person name="Shinohara A."/>
            <person name="Yoshida Y."/>
            <person name="Fujiwara M."/>
            <person name="Mori M."/>
            <person name="Tomita M."/>
            <person name="Arakawa K."/>
        </authorList>
    </citation>
    <scope>NUCLEOTIDE SEQUENCE [LARGE SCALE GENOMIC DNA]</scope>
</reference>
<sequence length="180" mass="21013">MSGLEEVGIPGKEYLREALTNCADPLKAIEDFQTENGILLPSLRPMLPLLDRHGVPRQEFHLSVLEELKDTLIATIEKLSQNDPRERERKLKELLQKSFILINVPKIKPVVLCILKNMDRVEDRYLKHLVSNRQLYQECDVQVKRQIWQDNQSLFGDEVSPLLTQYIKEKEELLFKHSDP</sequence>
<dbReference type="InterPro" id="IPR010405">
    <property type="entry name" value="COBRA1"/>
</dbReference>
<dbReference type="Proteomes" id="UP000499080">
    <property type="component" value="Unassembled WGS sequence"/>
</dbReference>